<dbReference type="Proteomes" id="UP001168821">
    <property type="component" value="Unassembled WGS sequence"/>
</dbReference>
<feature type="region of interest" description="Disordered" evidence="1">
    <location>
        <begin position="1"/>
        <end position="21"/>
    </location>
</feature>
<evidence type="ECO:0000256" key="1">
    <source>
        <dbReference type="SAM" id="MobiDB-lite"/>
    </source>
</evidence>
<dbReference type="EMBL" id="JALNTZ010000002">
    <property type="protein sequence ID" value="KAJ3662004.1"/>
    <property type="molecule type" value="Genomic_DNA"/>
</dbReference>
<proteinExistence type="predicted"/>
<name>A0AA38MN16_9CUCU</name>
<protein>
    <submittedName>
        <fullName evidence="2">Uncharacterized protein</fullName>
    </submittedName>
</protein>
<evidence type="ECO:0000313" key="3">
    <source>
        <dbReference type="Proteomes" id="UP001168821"/>
    </source>
</evidence>
<reference evidence="2" key="1">
    <citation type="journal article" date="2023" name="G3 (Bethesda)">
        <title>Whole genome assemblies of Zophobas morio and Tenebrio molitor.</title>
        <authorList>
            <person name="Kaur S."/>
            <person name="Stinson S.A."/>
            <person name="diCenzo G.C."/>
        </authorList>
    </citation>
    <scope>NUCLEOTIDE SEQUENCE</scope>
    <source>
        <strain evidence="2">QUZm001</strain>
    </source>
</reference>
<keyword evidence="3" id="KW-1185">Reference proteome</keyword>
<organism evidence="2 3">
    <name type="scientific">Zophobas morio</name>
    <dbReference type="NCBI Taxonomy" id="2755281"/>
    <lineage>
        <taxon>Eukaryota</taxon>
        <taxon>Metazoa</taxon>
        <taxon>Ecdysozoa</taxon>
        <taxon>Arthropoda</taxon>
        <taxon>Hexapoda</taxon>
        <taxon>Insecta</taxon>
        <taxon>Pterygota</taxon>
        <taxon>Neoptera</taxon>
        <taxon>Endopterygota</taxon>
        <taxon>Coleoptera</taxon>
        <taxon>Polyphaga</taxon>
        <taxon>Cucujiformia</taxon>
        <taxon>Tenebrionidae</taxon>
        <taxon>Zophobas</taxon>
    </lineage>
</organism>
<gene>
    <name evidence="2" type="ORF">Zmor_006372</name>
</gene>
<dbReference type="AlphaFoldDB" id="A0AA38MN16"/>
<accession>A0AA38MN16</accession>
<comment type="caution">
    <text evidence="2">The sequence shown here is derived from an EMBL/GenBank/DDBJ whole genome shotgun (WGS) entry which is preliminary data.</text>
</comment>
<evidence type="ECO:0000313" key="2">
    <source>
        <dbReference type="EMBL" id="KAJ3662004.1"/>
    </source>
</evidence>
<sequence length="84" mass="9404">MLENKTRPEASLNRQVNSRHVPTEKVAVAEIGLRSTEDRTMTNATTLPDTCRARPYPNQGIAFTTSAEVRSTEDKTITSTKVRR</sequence>